<dbReference type="SUPFAM" id="SSF158499">
    <property type="entry name" value="DnaD domain-like"/>
    <property type="match status" value="1"/>
</dbReference>
<dbReference type="NCBIfam" id="TIGR01446">
    <property type="entry name" value="DnaD_dom"/>
    <property type="match status" value="1"/>
</dbReference>
<organism evidence="3 4">
    <name type="scientific">Lactobacillus gasseri 224-1</name>
    <dbReference type="NCBI Taxonomy" id="679196"/>
    <lineage>
        <taxon>Bacteria</taxon>
        <taxon>Bacillati</taxon>
        <taxon>Bacillota</taxon>
        <taxon>Bacilli</taxon>
        <taxon>Lactobacillales</taxon>
        <taxon>Lactobacillaceae</taxon>
        <taxon>Lactobacillus</taxon>
    </lineage>
</organism>
<comment type="caution">
    <text evidence="3">The sequence shown here is derived from an EMBL/GenBank/DDBJ whole genome shotgun (WGS) entry which is preliminary data.</text>
</comment>
<comment type="similarity">
    <text evidence="1">Belongs to the DnaB/DnaD family.</text>
</comment>
<protein>
    <recommendedName>
        <fullName evidence="2">DnaB/C C-terminal domain-containing protein</fullName>
    </recommendedName>
</protein>
<dbReference type="InterPro" id="IPR034829">
    <property type="entry name" value="DnaD-like_sf"/>
</dbReference>
<feature type="domain" description="DnaB/C C-terminal" evidence="2">
    <location>
        <begin position="1"/>
        <end position="37"/>
    </location>
</feature>
<dbReference type="Proteomes" id="UP000003684">
    <property type="component" value="Unassembled WGS sequence"/>
</dbReference>
<accession>D1YJU7</accession>
<gene>
    <name evidence="3" type="ORF">HMPREF9209_0911</name>
</gene>
<dbReference type="Gene3D" id="1.10.10.630">
    <property type="entry name" value="DnaD domain-like"/>
    <property type="match status" value="1"/>
</dbReference>
<dbReference type="AlphaFoldDB" id="D1YJU7"/>
<evidence type="ECO:0000313" key="4">
    <source>
        <dbReference type="Proteomes" id="UP000003684"/>
    </source>
</evidence>
<proteinExistence type="inferred from homology"/>
<dbReference type="Pfam" id="PF07261">
    <property type="entry name" value="DnaB_2"/>
    <property type="match status" value="1"/>
</dbReference>
<dbReference type="InterPro" id="IPR006343">
    <property type="entry name" value="DnaB/C_C"/>
</dbReference>
<reference evidence="3 4" key="1">
    <citation type="submission" date="2009-12" db="EMBL/GenBank/DDBJ databases">
        <title>Genome Sequence of Lactobacillus gasseri 224-1.</title>
        <authorList>
            <person name="Durkin A.S."/>
            <person name="Madupu R."/>
            <person name="Torralba M."/>
            <person name="Methe B."/>
            <person name="Sutton G."/>
            <person name="Strausberg R.L."/>
            <person name="Nelson K.E."/>
        </authorList>
    </citation>
    <scope>NUCLEOTIDE SEQUENCE [LARGE SCALE GENOMIC DNA]</scope>
    <source>
        <strain evidence="3 4">224-1</strain>
    </source>
</reference>
<sequence>MALREAILAQVYNFKYVDRILLNWQRHGLTTTDQIKNFLQRN</sequence>
<evidence type="ECO:0000313" key="3">
    <source>
        <dbReference type="EMBL" id="EFB62244.1"/>
    </source>
</evidence>
<name>D1YJU7_LACGS</name>
<dbReference type="EMBL" id="ADFT01000024">
    <property type="protein sequence ID" value="EFB62244.1"/>
    <property type="molecule type" value="Genomic_DNA"/>
</dbReference>
<evidence type="ECO:0000259" key="2">
    <source>
        <dbReference type="Pfam" id="PF07261"/>
    </source>
</evidence>
<evidence type="ECO:0000256" key="1">
    <source>
        <dbReference type="ARBA" id="ARBA00093462"/>
    </source>
</evidence>